<dbReference type="InterPro" id="IPR019734">
    <property type="entry name" value="TPR_rpt"/>
</dbReference>
<reference evidence="3 4" key="1">
    <citation type="submission" date="2020-03" db="EMBL/GenBank/DDBJ databases">
        <authorList>
            <consortium name="Genoscope - CEA"/>
            <person name="William W."/>
        </authorList>
    </citation>
    <scope>NUCLEOTIDE SEQUENCE [LARGE SCALE GENOMIC DNA]</scope>
    <source>
        <strain evidence="4">DSM 16959</strain>
    </source>
</reference>
<feature type="transmembrane region" description="Helical" evidence="2">
    <location>
        <begin position="356"/>
        <end position="376"/>
    </location>
</feature>
<dbReference type="InterPro" id="IPR036927">
    <property type="entry name" value="Cyt_c_oxase-like_su1_sf"/>
</dbReference>
<feature type="transmembrane region" description="Helical" evidence="2">
    <location>
        <begin position="55"/>
        <end position="77"/>
    </location>
</feature>
<evidence type="ECO:0000256" key="2">
    <source>
        <dbReference type="SAM" id="Phobius"/>
    </source>
</evidence>
<accession>A0A6S6XUC6</accession>
<dbReference type="Proteomes" id="UP000515733">
    <property type="component" value="Chromosome"/>
</dbReference>
<feature type="repeat" description="TPR" evidence="1">
    <location>
        <begin position="477"/>
        <end position="510"/>
    </location>
</feature>
<dbReference type="PROSITE" id="PS50005">
    <property type="entry name" value="TPR"/>
    <property type="match status" value="1"/>
</dbReference>
<dbReference type="RefSeq" id="WP_145769867.1">
    <property type="nucleotide sequence ID" value="NZ_LR778301.1"/>
</dbReference>
<name>A0A6S6XUC6_9PROT</name>
<keyword evidence="2" id="KW-1133">Transmembrane helix</keyword>
<dbReference type="InterPro" id="IPR011990">
    <property type="entry name" value="TPR-like_helical_dom_sf"/>
</dbReference>
<evidence type="ECO:0000313" key="4">
    <source>
        <dbReference type="Proteomes" id="UP000515733"/>
    </source>
</evidence>
<feature type="transmembrane region" description="Helical" evidence="2">
    <location>
        <begin position="123"/>
        <end position="145"/>
    </location>
</feature>
<evidence type="ECO:0000256" key="1">
    <source>
        <dbReference type="PROSITE-ProRule" id="PRU00339"/>
    </source>
</evidence>
<dbReference type="OrthoDB" id="101857at2"/>
<proteinExistence type="predicted"/>
<dbReference type="KEGG" id="doe:DENOEST_0558"/>
<feature type="transmembrane region" description="Helical" evidence="2">
    <location>
        <begin position="292"/>
        <end position="311"/>
    </location>
</feature>
<evidence type="ECO:0000313" key="3">
    <source>
        <dbReference type="EMBL" id="CAB1367723.1"/>
    </source>
</evidence>
<keyword evidence="4" id="KW-1185">Reference proteome</keyword>
<feature type="transmembrane region" description="Helical" evidence="2">
    <location>
        <begin position="433"/>
        <end position="452"/>
    </location>
</feature>
<dbReference type="Gene3D" id="1.20.210.10">
    <property type="entry name" value="Cytochrome c oxidase-like, subunit I domain"/>
    <property type="match status" value="1"/>
</dbReference>
<keyword evidence="2" id="KW-0472">Membrane</keyword>
<dbReference type="SUPFAM" id="SSF81442">
    <property type="entry name" value="Cytochrome c oxidase subunit I-like"/>
    <property type="match status" value="1"/>
</dbReference>
<dbReference type="Gene3D" id="1.25.40.10">
    <property type="entry name" value="Tetratricopeptide repeat domain"/>
    <property type="match status" value="1"/>
</dbReference>
<dbReference type="SUPFAM" id="SSF48452">
    <property type="entry name" value="TPR-like"/>
    <property type="match status" value="1"/>
</dbReference>
<dbReference type="Pfam" id="PF14559">
    <property type="entry name" value="TPR_19"/>
    <property type="match status" value="1"/>
</dbReference>
<feature type="transmembrane region" description="Helical" evidence="2">
    <location>
        <begin position="396"/>
        <end position="421"/>
    </location>
</feature>
<feature type="transmembrane region" description="Helical" evidence="2">
    <location>
        <begin position="196"/>
        <end position="214"/>
    </location>
</feature>
<feature type="transmembrane region" description="Helical" evidence="2">
    <location>
        <begin position="84"/>
        <end position="103"/>
    </location>
</feature>
<keyword evidence="2" id="KW-0812">Transmembrane</keyword>
<protein>
    <submittedName>
        <fullName evidence="3">Uncharacterized protein</fullName>
    </submittedName>
</protein>
<dbReference type="SMART" id="SM00028">
    <property type="entry name" value="TPR"/>
    <property type="match status" value="2"/>
</dbReference>
<feature type="transmembrane region" description="Helical" evidence="2">
    <location>
        <begin position="264"/>
        <end position="280"/>
    </location>
</feature>
<dbReference type="AlphaFoldDB" id="A0A6S6XUC6"/>
<feature type="transmembrane region" description="Helical" evidence="2">
    <location>
        <begin position="226"/>
        <end position="244"/>
    </location>
</feature>
<sequence>MIQVAQFAGPTRRLALGWLLLALGSLGLSALFAIALVVARTPLFGLGGGTFRTALVLHVDLAVVVWFLSMAAGIWVLAVGRAGLIGWAGLGLAALGVTTMVVSPPLIGGIPVLANYVPLLDSAAYFGAMAAFALGVILMAGRAVIVKPDAEPWRLAAWLAALVALIAAVQLLWAFGSASGAKSLLTLDDRLWPVGHTLQYVHVLLLMAAWSVLAEGQSVSRGLLPALMIVTALPALASLGATFLHPMGSVEQRVAFTTLMRWTSWPPAVVYGLVLLKGLLGRRAFWREPESAALLLSILLFFAGCLLGATIRGESTAVPAHYHGTVGAVTLAYLVWGQRLLSALGLPAADRPRLAWLPLIYGLGIALLVAGLGWWGGQDVPRKVAHAELLGQGVPYFLAMGLAGLGGLLALGAVLVHVGLLFRRLAQGPRVDVRPFALGLTLLLLVGGGWLLGGVDGNLYRGGSLAGHVAERKGAEIEARFQQGVIMLHARQYEHALAAFHRVLELAPEMPEAHVNIGYALLGMRKYAAARDFFDAATELRNDQINAYYGLAVALEGTGDVAGALGAMRTYLHRTASDDPYRRKAEAAVWEWEEKLRLQREKK</sequence>
<gene>
    <name evidence="3" type="ORF">DENOEST_0558</name>
</gene>
<organism evidence="3 4">
    <name type="scientific">Denitratisoma oestradiolicum</name>
    <dbReference type="NCBI Taxonomy" id="311182"/>
    <lineage>
        <taxon>Bacteria</taxon>
        <taxon>Pseudomonadati</taxon>
        <taxon>Pseudomonadota</taxon>
        <taxon>Betaproteobacteria</taxon>
        <taxon>Nitrosomonadales</taxon>
        <taxon>Sterolibacteriaceae</taxon>
        <taxon>Denitratisoma</taxon>
    </lineage>
</organism>
<dbReference type="EMBL" id="LR778301">
    <property type="protein sequence ID" value="CAB1367723.1"/>
    <property type="molecule type" value="Genomic_DNA"/>
</dbReference>
<feature type="transmembrane region" description="Helical" evidence="2">
    <location>
        <begin position="157"/>
        <end position="176"/>
    </location>
</feature>
<keyword evidence="1" id="KW-0802">TPR repeat</keyword>